<keyword evidence="1" id="KW-0812">Transmembrane</keyword>
<proteinExistence type="predicted"/>
<sequence length="223" mass="25912">MKTFFSSLRASSTFEYTCWIILPAMNLTGLAGLFLRESEEFFKALVPFHLVTSLFIMMIFHQDWNRSFVIYCIVTYLIGFGVEALGVHTGLIFGHYQYGETLGWKVIGVPLTIGLNWLAIIYSAGILMVDWKVSSPIRIISIAFCIVFLDFLIEKVAITYDFWSWENNTIPLQNYVAWFIIAAGLLWYFERANFRKENPVAFMYVLAQCSFFWGLNILLYLFR</sequence>
<evidence type="ECO:0000313" key="2">
    <source>
        <dbReference type="EMBL" id="MBB3837048.1"/>
    </source>
</evidence>
<dbReference type="PANTHER" id="PTHR39419:SF1">
    <property type="entry name" value="SLL0814 PROTEIN"/>
    <property type="match status" value="1"/>
</dbReference>
<name>A0A7W5ZGU6_9BACT</name>
<protein>
    <submittedName>
        <fullName evidence="2">Putative membrane protein</fullName>
    </submittedName>
</protein>
<feature type="transmembrane region" description="Helical" evidence="1">
    <location>
        <begin position="201"/>
        <end position="222"/>
    </location>
</feature>
<feature type="transmembrane region" description="Helical" evidence="1">
    <location>
        <begin position="16"/>
        <end position="35"/>
    </location>
</feature>
<feature type="transmembrane region" description="Helical" evidence="1">
    <location>
        <begin position="41"/>
        <end position="61"/>
    </location>
</feature>
<dbReference type="EMBL" id="JACIBY010000002">
    <property type="protein sequence ID" value="MBB3837048.1"/>
    <property type="molecule type" value="Genomic_DNA"/>
</dbReference>
<dbReference type="RefSeq" id="WP_183971820.1">
    <property type="nucleotide sequence ID" value="NZ_JACIBY010000002.1"/>
</dbReference>
<keyword evidence="1" id="KW-0472">Membrane</keyword>
<dbReference type="PANTHER" id="PTHR39419">
    <property type="entry name" value="SLL0814 PROTEIN"/>
    <property type="match status" value="1"/>
</dbReference>
<dbReference type="Proteomes" id="UP000541352">
    <property type="component" value="Unassembled WGS sequence"/>
</dbReference>
<evidence type="ECO:0000256" key="1">
    <source>
        <dbReference type="SAM" id="Phobius"/>
    </source>
</evidence>
<gene>
    <name evidence="2" type="ORF">FHS57_001042</name>
</gene>
<accession>A0A7W5ZGU6</accession>
<feature type="transmembrane region" description="Helical" evidence="1">
    <location>
        <begin position="139"/>
        <end position="160"/>
    </location>
</feature>
<feature type="transmembrane region" description="Helical" evidence="1">
    <location>
        <begin position="107"/>
        <end position="127"/>
    </location>
</feature>
<comment type="caution">
    <text evidence="2">The sequence shown here is derived from an EMBL/GenBank/DDBJ whole genome shotgun (WGS) entry which is preliminary data.</text>
</comment>
<dbReference type="AlphaFoldDB" id="A0A7W5ZGU6"/>
<keyword evidence="1" id="KW-1133">Transmembrane helix</keyword>
<organism evidence="2 3">
    <name type="scientific">Runella defluvii</name>
    <dbReference type="NCBI Taxonomy" id="370973"/>
    <lineage>
        <taxon>Bacteria</taxon>
        <taxon>Pseudomonadati</taxon>
        <taxon>Bacteroidota</taxon>
        <taxon>Cytophagia</taxon>
        <taxon>Cytophagales</taxon>
        <taxon>Spirosomataceae</taxon>
        <taxon>Runella</taxon>
    </lineage>
</organism>
<feature type="transmembrane region" description="Helical" evidence="1">
    <location>
        <begin position="172"/>
        <end position="189"/>
    </location>
</feature>
<evidence type="ECO:0000313" key="3">
    <source>
        <dbReference type="Proteomes" id="UP000541352"/>
    </source>
</evidence>
<feature type="transmembrane region" description="Helical" evidence="1">
    <location>
        <begin position="68"/>
        <end position="87"/>
    </location>
</feature>
<dbReference type="Pfam" id="PF04240">
    <property type="entry name" value="Caroten_synth"/>
    <property type="match status" value="1"/>
</dbReference>
<reference evidence="2 3" key="1">
    <citation type="submission" date="2020-08" db="EMBL/GenBank/DDBJ databases">
        <title>Genomic Encyclopedia of Type Strains, Phase IV (KMG-IV): sequencing the most valuable type-strain genomes for metagenomic binning, comparative biology and taxonomic classification.</title>
        <authorList>
            <person name="Goeker M."/>
        </authorList>
    </citation>
    <scope>NUCLEOTIDE SEQUENCE [LARGE SCALE GENOMIC DNA]</scope>
    <source>
        <strain evidence="2 3">DSM 17976</strain>
    </source>
</reference>
<dbReference type="InterPro" id="IPR007354">
    <property type="entry name" value="CruF-like"/>
</dbReference>
<keyword evidence="3" id="KW-1185">Reference proteome</keyword>